<evidence type="ECO:0000256" key="4">
    <source>
        <dbReference type="ARBA" id="ARBA00023136"/>
    </source>
</evidence>
<dbReference type="Pfam" id="PF07298">
    <property type="entry name" value="NnrU"/>
    <property type="match status" value="1"/>
</dbReference>
<evidence type="ECO:0000256" key="3">
    <source>
        <dbReference type="ARBA" id="ARBA00022989"/>
    </source>
</evidence>
<comment type="subcellular location">
    <subcellularLocation>
        <location evidence="1">Membrane</location>
        <topology evidence="1">Multi-pass membrane protein</topology>
    </subcellularLocation>
</comment>
<name>A0A5B2ZBE8_9GAMM</name>
<reference evidence="7 8" key="1">
    <citation type="submission" date="2019-09" db="EMBL/GenBank/DDBJ databases">
        <title>Arenimonas chukotkensis sp. nov., a bacterium isolated from Chukotka hot spring, Arctic region, Russia.</title>
        <authorList>
            <person name="Zayulina K.S."/>
            <person name="Prokofeva M.I."/>
            <person name="Elcheninov A.G."/>
            <person name="Novikov A."/>
            <person name="Kochetkova T.V."/>
            <person name="Kublanov I.V."/>
        </authorList>
    </citation>
    <scope>NUCLEOTIDE SEQUENCE [LARGE SCALE GENOMIC DNA]</scope>
    <source>
        <strain evidence="7 8">3729k</strain>
    </source>
</reference>
<evidence type="ECO:0000256" key="2">
    <source>
        <dbReference type="ARBA" id="ARBA00022692"/>
    </source>
</evidence>
<dbReference type="EMBL" id="VUOD01000006">
    <property type="protein sequence ID" value="KAA2284481.1"/>
    <property type="molecule type" value="Genomic_DNA"/>
</dbReference>
<evidence type="ECO:0000313" key="7">
    <source>
        <dbReference type="EMBL" id="KAA2284481.1"/>
    </source>
</evidence>
<feature type="transmembrane region" description="Helical" evidence="5">
    <location>
        <begin position="158"/>
        <end position="180"/>
    </location>
</feature>
<reference evidence="7 8" key="2">
    <citation type="submission" date="2019-09" db="EMBL/GenBank/DDBJ databases">
        <authorList>
            <person name="Mazur A."/>
        </authorList>
    </citation>
    <scope>NUCLEOTIDE SEQUENCE [LARGE SCALE GENOMIC DNA]</scope>
    <source>
        <strain evidence="7 8">3729k</strain>
    </source>
</reference>
<protein>
    <submittedName>
        <fullName evidence="7">NnrU family protein</fullName>
    </submittedName>
</protein>
<accession>A0A5B2ZBE8</accession>
<feature type="transmembrane region" description="Helical" evidence="5">
    <location>
        <begin position="72"/>
        <end position="91"/>
    </location>
</feature>
<proteinExistence type="predicted"/>
<dbReference type="GO" id="GO:0016020">
    <property type="term" value="C:membrane"/>
    <property type="evidence" value="ECO:0007669"/>
    <property type="project" value="UniProtKB-SubCell"/>
</dbReference>
<dbReference type="Proteomes" id="UP000322165">
    <property type="component" value="Unassembled WGS sequence"/>
</dbReference>
<keyword evidence="4 5" id="KW-0472">Membrane</keyword>
<sequence length="194" mass="20944">MSWLVLGLILFLGVHSLRMLSPRVREAGVAALGLMRWKAAYSLVAVIGLAMIILGYGPAGAGDTTLLWVPPIALRHGAGLLTLVAFVLVLAGNLPRNHFRSWLRHPMLIGVSLWALAHVLVNGFLHAVLLFGGFLLWSVLCLLLSWKRPPAAATRAPSWGFTLAAVVLGVALWAGFAFWAHIRLMGVAPFGTTW</sequence>
<dbReference type="RefSeq" id="WP_149860914.1">
    <property type="nucleotide sequence ID" value="NZ_VUOD01000006.1"/>
</dbReference>
<feature type="domain" description="NnrU" evidence="6">
    <location>
        <begin position="4"/>
        <end position="189"/>
    </location>
</feature>
<evidence type="ECO:0000256" key="5">
    <source>
        <dbReference type="SAM" id="Phobius"/>
    </source>
</evidence>
<comment type="caution">
    <text evidence="7">The sequence shown here is derived from an EMBL/GenBank/DDBJ whole genome shotgun (WGS) entry which is preliminary data.</text>
</comment>
<feature type="transmembrane region" description="Helical" evidence="5">
    <location>
        <begin position="128"/>
        <end position="146"/>
    </location>
</feature>
<keyword evidence="2 5" id="KW-0812">Transmembrane</keyword>
<evidence type="ECO:0000256" key="1">
    <source>
        <dbReference type="ARBA" id="ARBA00004141"/>
    </source>
</evidence>
<evidence type="ECO:0000313" key="8">
    <source>
        <dbReference type="Proteomes" id="UP000322165"/>
    </source>
</evidence>
<keyword evidence="3 5" id="KW-1133">Transmembrane helix</keyword>
<organism evidence="7 8">
    <name type="scientific">Arenimonas fontis</name>
    <dbReference type="NCBI Taxonomy" id="2608255"/>
    <lineage>
        <taxon>Bacteria</taxon>
        <taxon>Pseudomonadati</taxon>
        <taxon>Pseudomonadota</taxon>
        <taxon>Gammaproteobacteria</taxon>
        <taxon>Lysobacterales</taxon>
        <taxon>Lysobacteraceae</taxon>
        <taxon>Arenimonas</taxon>
    </lineage>
</organism>
<dbReference type="AlphaFoldDB" id="A0A5B2ZBE8"/>
<feature type="transmembrane region" description="Helical" evidence="5">
    <location>
        <begin position="103"/>
        <end position="121"/>
    </location>
</feature>
<evidence type="ECO:0000259" key="6">
    <source>
        <dbReference type="Pfam" id="PF07298"/>
    </source>
</evidence>
<feature type="transmembrane region" description="Helical" evidence="5">
    <location>
        <begin position="40"/>
        <end position="60"/>
    </location>
</feature>
<keyword evidence="8" id="KW-1185">Reference proteome</keyword>
<dbReference type="InterPro" id="IPR009915">
    <property type="entry name" value="NnrU_dom"/>
</dbReference>
<gene>
    <name evidence="7" type="ORF">F0415_09145</name>
</gene>